<dbReference type="Pfam" id="PF00610">
    <property type="entry name" value="DEP"/>
    <property type="match status" value="1"/>
</dbReference>
<reference evidence="2 3" key="1">
    <citation type="journal article" date="2013" name="Curr. Biol.">
        <title>The Genome of the Foraminiferan Reticulomyxa filosa.</title>
        <authorList>
            <person name="Glockner G."/>
            <person name="Hulsmann N."/>
            <person name="Schleicher M."/>
            <person name="Noegel A.A."/>
            <person name="Eichinger L."/>
            <person name="Gallinger C."/>
            <person name="Pawlowski J."/>
            <person name="Sierra R."/>
            <person name="Euteneuer U."/>
            <person name="Pillet L."/>
            <person name="Moustafa A."/>
            <person name="Platzer M."/>
            <person name="Groth M."/>
            <person name="Szafranski K."/>
            <person name="Schliwa M."/>
        </authorList>
    </citation>
    <scope>NUCLEOTIDE SEQUENCE [LARGE SCALE GENOMIC DNA]</scope>
</reference>
<protein>
    <recommendedName>
        <fullName evidence="1">DEP domain-containing protein</fullName>
    </recommendedName>
</protein>
<keyword evidence="3" id="KW-1185">Reference proteome</keyword>
<dbReference type="InterPro" id="IPR000591">
    <property type="entry name" value="DEP_dom"/>
</dbReference>
<dbReference type="AlphaFoldDB" id="X6N9A8"/>
<dbReference type="InterPro" id="IPR036390">
    <property type="entry name" value="WH_DNA-bd_sf"/>
</dbReference>
<comment type="caution">
    <text evidence="2">The sequence shown here is derived from an EMBL/GenBank/DDBJ whole genome shotgun (WGS) entry which is preliminary data.</text>
</comment>
<feature type="domain" description="DEP" evidence="1">
    <location>
        <begin position="179"/>
        <end position="267"/>
    </location>
</feature>
<dbReference type="EMBL" id="ASPP01010679">
    <property type="protein sequence ID" value="ETO22498.1"/>
    <property type="molecule type" value="Genomic_DNA"/>
</dbReference>
<evidence type="ECO:0000313" key="3">
    <source>
        <dbReference type="Proteomes" id="UP000023152"/>
    </source>
</evidence>
<dbReference type="PROSITE" id="PS50186">
    <property type="entry name" value="DEP"/>
    <property type="match status" value="1"/>
</dbReference>
<sequence>MAAKLLGEYTITGAELRYMKKEHLVWLGDHCKHIQLDETTAKKIVQEMRKLEVKTQFRLTYEHLWRTVLTNVNDTIDVDLARKSYYVKQLVQLLRAPKNLGPFAFWKSDAVFFDKVDNWLASLLVPFELQKLFMHYFPTFLEDENDEDLRSLKFETDDGDWAEQPHLSAMEVQKLSRQLNRKLALKNYFHFYERFDDCVTGKEIVDWVLSNYTKLNFKYSTRRHAVLLCEQLLQRDLLIPLNPTNSTVDKEDRKFEDKNTVFYTYGGNDIKAC</sequence>
<accession>X6N9A8</accession>
<proteinExistence type="predicted"/>
<evidence type="ECO:0000259" key="1">
    <source>
        <dbReference type="PROSITE" id="PS50186"/>
    </source>
</evidence>
<dbReference type="InterPro" id="IPR036388">
    <property type="entry name" value="WH-like_DNA-bd_sf"/>
</dbReference>
<evidence type="ECO:0000313" key="2">
    <source>
        <dbReference type="EMBL" id="ETO22498.1"/>
    </source>
</evidence>
<organism evidence="2 3">
    <name type="scientific">Reticulomyxa filosa</name>
    <dbReference type="NCBI Taxonomy" id="46433"/>
    <lineage>
        <taxon>Eukaryota</taxon>
        <taxon>Sar</taxon>
        <taxon>Rhizaria</taxon>
        <taxon>Retaria</taxon>
        <taxon>Foraminifera</taxon>
        <taxon>Monothalamids</taxon>
        <taxon>Reticulomyxidae</taxon>
        <taxon>Reticulomyxa</taxon>
    </lineage>
</organism>
<gene>
    <name evidence="2" type="ORF">RFI_14700</name>
</gene>
<dbReference type="Proteomes" id="UP000023152">
    <property type="component" value="Unassembled WGS sequence"/>
</dbReference>
<dbReference type="GO" id="GO:0035556">
    <property type="term" value="P:intracellular signal transduction"/>
    <property type="evidence" value="ECO:0007669"/>
    <property type="project" value="InterPro"/>
</dbReference>
<name>X6N9A8_RETFI</name>
<dbReference type="CDD" id="cd04371">
    <property type="entry name" value="DEP"/>
    <property type="match status" value="1"/>
</dbReference>
<dbReference type="SMART" id="SM00049">
    <property type="entry name" value="DEP"/>
    <property type="match status" value="1"/>
</dbReference>
<dbReference type="SUPFAM" id="SSF46785">
    <property type="entry name" value="Winged helix' DNA-binding domain"/>
    <property type="match status" value="1"/>
</dbReference>
<dbReference type="Gene3D" id="1.10.10.10">
    <property type="entry name" value="Winged helix-like DNA-binding domain superfamily/Winged helix DNA-binding domain"/>
    <property type="match status" value="1"/>
</dbReference>